<protein>
    <submittedName>
        <fullName evidence="6">TetR family transcriptional regulator</fullName>
    </submittedName>
</protein>
<name>A0A964TEI6_9FLAO</name>
<evidence type="ECO:0000313" key="6">
    <source>
        <dbReference type="EMBL" id="NAY93480.1"/>
    </source>
</evidence>
<evidence type="ECO:0000256" key="3">
    <source>
        <dbReference type="ARBA" id="ARBA00023163"/>
    </source>
</evidence>
<dbReference type="Proteomes" id="UP000667650">
    <property type="component" value="Unassembled WGS sequence"/>
</dbReference>
<dbReference type="Gene3D" id="1.10.357.10">
    <property type="entry name" value="Tetracycline Repressor, domain 2"/>
    <property type="match status" value="1"/>
</dbReference>
<dbReference type="SUPFAM" id="SSF46689">
    <property type="entry name" value="Homeodomain-like"/>
    <property type="match status" value="1"/>
</dbReference>
<dbReference type="SUPFAM" id="SSF48498">
    <property type="entry name" value="Tetracyclin repressor-like, C-terminal domain"/>
    <property type="match status" value="1"/>
</dbReference>
<keyword evidence="1" id="KW-0805">Transcription regulation</keyword>
<evidence type="ECO:0000256" key="4">
    <source>
        <dbReference type="PROSITE-ProRule" id="PRU00335"/>
    </source>
</evidence>
<proteinExistence type="predicted"/>
<dbReference type="PROSITE" id="PS50977">
    <property type="entry name" value="HTH_TETR_2"/>
    <property type="match status" value="1"/>
</dbReference>
<feature type="DNA-binding region" description="H-T-H motif" evidence="4">
    <location>
        <begin position="26"/>
        <end position="45"/>
    </location>
</feature>
<reference evidence="6" key="1">
    <citation type="submission" date="2020-01" db="EMBL/GenBank/DDBJ databases">
        <title>Muricauda ochracea sp. nov., isolated from a tidal flat of Garorim bay in Korea.</title>
        <authorList>
            <person name="Kim D."/>
            <person name="Yoo Y."/>
            <person name="Kim J.-J."/>
        </authorList>
    </citation>
    <scope>NUCLEOTIDE SEQUENCE</scope>
    <source>
        <strain evidence="6">JGD-17</strain>
    </source>
</reference>
<comment type="caution">
    <text evidence="6">The sequence shown here is derived from an EMBL/GenBank/DDBJ whole genome shotgun (WGS) entry which is preliminary data.</text>
</comment>
<dbReference type="EMBL" id="JAAABI010000013">
    <property type="protein sequence ID" value="NAY93480.1"/>
    <property type="molecule type" value="Genomic_DNA"/>
</dbReference>
<gene>
    <name evidence="6" type="ORF">GTQ34_16330</name>
</gene>
<dbReference type="RefSeq" id="WP_166524891.1">
    <property type="nucleotide sequence ID" value="NZ_JAAABI010000013.1"/>
</dbReference>
<dbReference type="InterPro" id="IPR011075">
    <property type="entry name" value="TetR_C"/>
</dbReference>
<sequence>MKTETIERILDIGTNLMLKHGYHSVGLNKILSEANIPKGSFYYYFKSKEDFGLQVIEHYSKKSLFLLNSYLNDESKNPKERIISFFEDRQNDFESNEFKEGCLLGNCSAELSDFSESFSTSVANEFSNWQETFENCIREGQEKGYIKTDESAKILSDLVLTTWEGTLLRMKSSKSVDSIKTFIHFLDKYIL</sequence>
<evidence type="ECO:0000256" key="2">
    <source>
        <dbReference type="ARBA" id="ARBA00023125"/>
    </source>
</evidence>
<dbReference type="AlphaFoldDB" id="A0A964TEI6"/>
<keyword evidence="3" id="KW-0804">Transcription</keyword>
<keyword evidence="2 4" id="KW-0238">DNA-binding</keyword>
<dbReference type="Pfam" id="PF16925">
    <property type="entry name" value="TetR_C_13"/>
    <property type="match status" value="1"/>
</dbReference>
<evidence type="ECO:0000259" key="5">
    <source>
        <dbReference type="PROSITE" id="PS50977"/>
    </source>
</evidence>
<evidence type="ECO:0000256" key="1">
    <source>
        <dbReference type="ARBA" id="ARBA00023015"/>
    </source>
</evidence>
<dbReference type="InterPro" id="IPR036271">
    <property type="entry name" value="Tet_transcr_reg_TetR-rel_C_sf"/>
</dbReference>
<organism evidence="6 7">
    <name type="scientific">Flagellimonas ochracea</name>
    <dbReference type="NCBI Taxonomy" id="2696472"/>
    <lineage>
        <taxon>Bacteria</taxon>
        <taxon>Pseudomonadati</taxon>
        <taxon>Bacteroidota</taxon>
        <taxon>Flavobacteriia</taxon>
        <taxon>Flavobacteriales</taxon>
        <taxon>Flavobacteriaceae</taxon>
        <taxon>Flagellimonas</taxon>
    </lineage>
</organism>
<evidence type="ECO:0000313" key="7">
    <source>
        <dbReference type="Proteomes" id="UP000667650"/>
    </source>
</evidence>
<dbReference type="Pfam" id="PF00440">
    <property type="entry name" value="TetR_N"/>
    <property type="match status" value="1"/>
</dbReference>
<dbReference type="InterPro" id="IPR009057">
    <property type="entry name" value="Homeodomain-like_sf"/>
</dbReference>
<dbReference type="InterPro" id="IPR001647">
    <property type="entry name" value="HTH_TetR"/>
</dbReference>
<dbReference type="PANTHER" id="PTHR47506">
    <property type="entry name" value="TRANSCRIPTIONAL REGULATORY PROTEIN"/>
    <property type="match status" value="1"/>
</dbReference>
<dbReference type="PRINTS" id="PR00455">
    <property type="entry name" value="HTHTETR"/>
</dbReference>
<feature type="domain" description="HTH tetR-type" evidence="5">
    <location>
        <begin position="3"/>
        <end position="63"/>
    </location>
</feature>
<keyword evidence="7" id="KW-1185">Reference proteome</keyword>
<dbReference type="GO" id="GO:0003677">
    <property type="term" value="F:DNA binding"/>
    <property type="evidence" value="ECO:0007669"/>
    <property type="project" value="UniProtKB-UniRule"/>
</dbReference>
<accession>A0A964TEI6</accession>
<dbReference type="PANTHER" id="PTHR47506:SF6">
    <property type="entry name" value="HTH-TYPE TRANSCRIPTIONAL REPRESSOR NEMR"/>
    <property type="match status" value="1"/>
</dbReference>